<evidence type="ECO:0000256" key="1">
    <source>
        <dbReference type="SAM" id="Phobius"/>
    </source>
</evidence>
<organism evidence="2 3">
    <name type="scientific">Caldimonas brevitalea</name>
    <dbReference type="NCBI Taxonomy" id="413882"/>
    <lineage>
        <taxon>Bacteria</taxon>
        <taxon>Pseudomonadati</taxon>
        <taxon>Pseudomonadota</taxon>
        <taxon>Betaproteobacteria</taxon>
        <taxon>Burkholderiales</taxon>
        <taxon>Sphaerotilaceae</taxon>
        <taxon>Caldimonas</taxon>
    </lineage>
</organism>
<keyword evidence="1" id="KW-0812">Transmembrane</keyword>
<dbReference type="OrthoDB" id="8908883at2"/>
<feature type="transmembrane region" description="Helical" evidence="1">
    <location>
        <begin position="44"/>
        <end position="63"/>
    </location>
</feature>
<reference evidence="2 3" key="1">
    <citation type="submission" date="2015-05" db="EMBL/GenBank/DDBJ databases">
        <authorList>
            <person name="Tang B."/>
            <person name="Yu Y."/>
        </authorList>
    </citation>
    <scope>NUCLEOTIDE SEQUENCE [LARGE SCALE GENOMIC DNA]</scope>
    <source>
        <strain evidence="2 3">DSM 7029</strain>
    </source>
</reference>
<dbReference type="KEGG" id="pbh:AAW51_4594"/>
<evidence type="ECO:0000313" key="3">
    <source>
        <dbReference type="Proteomes" id="UP000035352"/>
    </source>
</evidence>
<name>A0A0G3BXR6_9BURK</name>
<dbReference type="RefSeq" id="WP_047196450.1">
    <property type="nucleotide sequence ID" value="NZ_CP011371.1"/>
</dbReference>
<feature type="transmembrane region" description="Helical" evidence="1">
    <location>
        <begin position="6"/>
        <end position="32"/>
    </location>
</feature>
<feature type="transmembrane region" description="Helical" evidence="1">
    <location>
        <begin position="69"/>
        <end position="88"/>
    </location>
</feature>
<proteinExistence type="predicted"/>
<protein>
    <submittedName>
        <fullName evidence="2">Uncharacterized protein</fullName>
    </submittedName>
</protein>
<keyword evidence="3" id="KW-1185">Reference proteome</keyword>
<dbReference type="Proteomes" id="UP000035352">
    <property type="component" value="Chromosome"/>
</dbReference>
<dbReference type="EMBL" id="CP011371">
    <property type="protein sequence ID" value="AKJ31285.1"/>
    <property type="molecule type" value="Genomic_DNA"/>
</dbReference>
<keyword evidence="1" id="KW-1133">Transmembrane helix</keyword>
<evidence type="ECO:0000313" key="2">
    <source>
        <dbReference type="EMBL" id="AKJ31285.1"/>
    </source>
</evidence>
<gene>
    <name evidence="2" type="ORF">AAW51_4594</name>
</gene>
<keyword evidence="1" id="KW-0472">Membrane</keyword>
<dbReference type="STRING" id="413882.AAW51_4594"/>
<dbReference type="AlphaFoldDB" id="A0A0G3BXR6"/>
<sequence>MGPLDAAWHLLNFFTPAIGLGLLSALFAKCLWRGSLKGVSWRRLALWSGAAAAAALVLGLVLLERDGHVLTYAAMVLASSAGLSWAGWGPRRRA</sequence>
<accession>A0A0G3BXR6</accession>